<dbReference type="EMBL" id="JAHRHJ020000010">
    <property type="protein sequence ID" value="KAH9299713.1"/>
    <property type="molecule type" value="Genomic_DNA"/>
</dbReference>
<gene>
    <name evidence="1" type="ORF">KI387_031395</name>
</gene>
<keyword evidence="2" id="KW-1185">Reference proteome</keyword>
<organism evidence="1 2">
    <name type="scientific">Taxus chinensis</name>
    <name type="common">Chinese yew</name>
    <name type="synonym">Taxus wallichiana var. chinensis</name>
    <dbReference type="NCBI Taxonomy" id="29808"/>
    <lineage>
        <taxon>Eukaryota</taxon>
        <taxon>Viridiplantae</taxon>
        <taxon>Streptophyta</taxon>
        <taxon>Embryophyta</taxon>
        <taxon>Tracheophyta</taxon>
        <taxon>Spermatophyta</taxon>
        <taxon>Pinopsida</taxon>
        <taxon>Pinidae</taxon>
        <taxon>Conifers II</taxon>
        <taxon>Cupressales</taxon>
        <taxon>Taxaceae</taxon>
        <taxon>Taxus</taxon>
    </lineage>
</organism>
<sequence>MYSKSPQGDMFSSPGMFSQMQGPPYAPANAYVTPYQQPIPPPLPQQTPSMVESYAIGT</sequence>
<accession>A0AA38CJ25</accession>
<name>A0AA38CJ25_TAXCH</name>
<dbReference type="AlphaFoldDB" id="A0AA38CJ25"/>
<feature type="non-terminal residue" evidence="1">
    <location>
        <position position="58"/>
    </location>
</feature>
<protein>
    <submittedName>
        <fullName evidence="1">Uncharacterized protein</fullName>
    </submittedName>
</protein>
<comment type="caution">
    <text evidence="1">The sequence shown here is derived from an EMBL/GenBank/DDBJ whole genome shotgun (WGS) entry which is preliminary data.</text>
</comment>
<evidence type="ECO:0000313" key="1">
    <source>
        <dbReference type="EMBL" id="KAH9299713.1"/>
    </source>
</evidence>
<dbReference type="Proteomes" id="UP000824469">
    <property type="component" value="Unassembled WGS sequence"/>
</dbReference>
<reference evidence="1 2" key="1">
    <citation type="journal article" date="2021" name="Nat. Plants">
        <title>The Taxus genome provides insights into paclitaxel biosynthesis.</title>
        <authorList>
            <person name="Xiong X."/>
            <person name="Gou J."/>
            <person name="Liao Q."/>
            <person name="Li Y."/>
            <person name="Zhou Q."/>
            <person name="Bi G."/>
            <person name="Li C."/>
            <person name="Du R."/>
            <person name="Wang X."/>
            <person name="Sun T."/>
            <person name="Guo L."/>
            <person name="Liang H."/>
            <person name="Lu P."/>
            <person name="Wu Y."/>
            <person name="Zhang Z."/>
            <person name="Ro D.K."/>
            <person name="Shang Y."/>
            <person name="Huang S."/>
            <person name="Yan J."/>
        </authorList>
    </citation>
    <scope>NUCLEOTIDE SEQUENCE [LARGE SCALE GENOMIC DNA]</scope>
    <source>
        <strain evidence="1">Ta-2019</strain>
    </source>
</reference>
<evidence type="ECO:0000313" key="2">
    <source>
        <dbReference type="Proteomes" id="UP000824469"/>
    </source>
</evidence>
<proteinExistence type="predicted"/>